<evidence type="ECO:0000256" key="4">
    <source>
        <dbReference type="ARBA" id="ARBA00022729"/>
    </source>
</evidence>
<evidence type="ECO:0000313" key="7">
    <source>
        <dbReference type="EMBL" id="KAI8044436.1"/>
    </source>
</evidence>
<evidence type="ECO:0008006" key="9">
    <source>
        <dbReference type="Google" id="ProtNLM"/>
    </source>
</evidence>
<dbReference type="SUPFAM" id="SSF47565">
    <property type="entry name" value="Insect pheromone/odorant-binding proteins"/>
    <property type="match status" value="1"/>
</dbReference>
<gene>
    <name evidence="7" type="ORF">M5D96_000595</name>
</gene>
<dbReference type="GO" id="GO:0005549">
    <property type="term" value="F:odorant binding"/>
    <property type="evidence" value="ECO:0007669"/>
    <property type="project" value="InterPro"/>
</dbReference>
<name>A0A9Q0BU97_9MUSC</name>
<organism evidence="7 8">
    <name type="scientific">Drosophila gunungcola</name>
    <name type="common">fruit fly</name>
    <dbReference type="NCBI Taxonomy" id="103775"/>
    <lineage>
        <taxon>Eukaryota</taxon>
        <taxon>Metazoa</taxon>
        <taxon>Ecdysozoa</taxon>
        <taxon>Arthropoda</taxon>
        <taxon>Hexapoda</taxon>
        <taxon>Insecta</taxon>
        <taxon>Pterygota</taxon>
        <taxon>Neoptera</taxon>
        <taxon>Endopterygota</taxon>
        <taxon>Diptera</taxon>
        <taxon>Brachycera</taxon>
        <taxon>Muscomorpha</taxon>
        <taxon>Ephydroidea</taxon>
        <taxon>Drosophilidae</taxon>
        <taxon>Drosophila</taxon>
        <taxon>Sophophora</taxon>
    </lineage>
</organism>
<protein>
    <recommendedName>
        <fullName evidence="9">Odorant-binding protein 83cd</fullName>
    </recommendedName>
</protein>
<keyword evidence="4 6" id="KW-0732">Signal</keyword>
<proteinExistence type="inferred from homology"/>
<dbReference type="AlphaFoldDB" id="A0A9Q0BU97"/>
<dbReference type="CDD" id="cd23992">
    <property type="entry name" value="PBP_GOBP"/>
    <property type="match status" value="1"/>
</dbReference>
<reference evidence="7" key="1">
    <citation type="journal article" date="2023" name="Genome Biol. Evol.">
        <title>Long-read-based Genome Assembly of Drosophila gunungcola Reveals Fewer Chemosensory Genes in Flower-breeding Species.</title>
        <authorList>
            <person name="Negi A."/>
            <person name="Liao B.Y."/>
            <person name="Yeh S.D."/>
        </authorList>
    </citation>
    <scope>NUCLEOTIDE SEQUENCE</scope>
    <source>
        <strain evidence="7">Sukarami</strain>
    </source>
</reference>
<dbReference type="Proteomes" id="UP001059596">
    <property type="component" value="Chromosome 3R"/>
</dbReference>
<feature type="signal peptide" evidence="6">
    <location>
        <begin position="1"/>
        <end position="22"/>
    </location>
</feature>
<sequence>MQRRSGLLVAICLWISMNGSLALLEHEGESINKCIKKYGGLTPEIGERLERFKEWSEGYEEIPCFTQCYLTEMFNFYNNQTGFDKVGVVRAFGSPVYEACRSKLEPKWGSSPSSCQHAYEGFHCITNMESHPFTLIDGMSSLSPAAKDAMKDCLQEVHQDEWSSFAAFALNPVNEPIPCFTRCFVDKLRIFDERTRRWQLEVMKQELGTLRTTWRLMGSQQEKTRLAQVQTSDSASLWSMHFSRPCCTVDRSLLLLTVNCEIMALSLNPFFSEKSSSFSRKHLTKQLVRRLIFASRYSRSPLC</sequence>
<evidence type="ECO:0000256" key="2">
    <source>
        <dbReference type="ARBA" id="ARBA00008098"/>
    </source>
</evidence>
<dbReference type="SMART" id="SM00708">
    <property type="entry name" value="PhBP"/>
    <property type="match status" value="2"/>
</dbReference>
<evidence type="ECO:0000256" key="1">
    <source>
        <dbReference type="ARBA" id="ARBA00004613"/>
    </source>
</evidence>
<evidence type="ECO:0000256" key="3">
    <source>
        <dbReference type="ARBA" id="ARBA00022525"/>
    </source>
</evidence>
<evidence type="ECO:0000256" key="6">
    <source>
        <dbReference type="SAM" id="SignalP"/>
    </source>
</evidence>
<dbReference type="InterPro" id="IPR036728">
    <property type="entry name" value="PBP_GOBP_sf"/>
</dbReference>
<dbReference type="EMBL" id="JAMKOV010000001">
    <property type="protein sequence ID" value="KAI8044436.1"/>
    <property type="molecule type" value="Genomic_DNA"/>
</dbReference>
<dbReference type="InterPro" id="IPR006170">
    <property type="entry name" value="PBP/GOBP"/>
</dbReference>
<keyword evidence="8" id="KW-1185">Reference proteome</keyword>
<comment type="caution">
    <text evidence="7">The sequence shown here is derived from an EMBL/GenBank/DDBJ whole genome shotgun (WGS) entry which is preliminary data.</text>
</comment>
<comment type="subcellular location">
    <subcellularLocation>
        <location evidence="1">Secreted</location>
    </subcellularLocation>
</comment>
<feature type="chain" id="PRO_5040471480" description="Odorant-binding protein 83cd" evidence="6">
    <location>
        <begin position="23"/>
        <end position="303"/>
    </location>
</feature>
<dbReference type="PANTHER" id="PTHR11857:SF43">
    <property type="entry name" value="GEO07291P1-RELATED"/>
    <property type="match status" value="1"/>
</dbReference>
<evidence type="ECO:0000313" key="8">
    <source>
        <dbReference type="Proteomes" id="UP001059596"/>
    </source>
</evidence>
<dbReference type="Gene3D" id="1.10.238.20">
    <property type="entry name" value="Pheromone/general odorant binding protein domain"/>
    <property type="match status" value="2"/>
</dbReference>
<keyword evidence="3" id="KW-0964">Secreted</keyword>
<evidence type="ECO:0000256" key="5">
    <source>
        <dbReference type="ARBA" id="ARBA00023157"/>
    </source>
</evidence>
<dbReference type="Pfam" id="PF01395">
    <property type="entry name" value="PBP_GOBP"/>
    <property type="match status" value="1"/>
</dbReference>
<dbReference type="PANTHER" id="PTHR11857">
    <property type="entry name" value="ODORANT BINDING PROTEIN-RELATED"/>
    <property type="match status" value="1"/>
</dbReference>
<dbReference type="GO" id="GO:0005615">
    <property type="term" value="C:extracellular space"/>
    <property type="evidence" value="ECO:0007669"/>
    <property type="project" value="TreeGrafter"/>
</dbReference>
<dbReference type="GO" id="GO:0007608">
    <property type="term" value="P:sensory perception of smell"/>
    <property type="evidence" value="ECO:0007669"/>
    <property type="project" value="TreeGrafter"/>
</dbReference>
<keyword evidence="5" id="KW-1015">Disulfide bond</keyword>
<accession>A0A9Q0BU97</accession>
<comment type="similarity">
    <text evidence="2">Belongs to the PBP/GOBP family.</text>
</comment>